<gene>
    <name evidence="1" type="ORF">WDZ17_13330</name>
</gene>
<evidence type="ECO:0000313" key="2">
    <source>
        <dbReference type="Proteomes" id="UP001387100"/>
    </source>
</evidence>
<evidence type="ECO:0000313" key="1">
    <source>
        <dbReference type="EMBL" id="MEJ5946275.1"/>
    </source>
</evidence>
<dbReference type="EMBL" id="JBBIAA010000019">
    <property type="protein sequence ID" value="MEJ5946275.1"/>
    <property type="molecule type" value="Genomic_DNA"/>
</dbReference>
<sequence>MVSIILTALFVVLLVAGLVAAVRDLRRDGYGSSHTSGEGLRYTHRAGAGRTYAGPGPR</sequence>
<comment type="caution">
    <text evidence="1">The sequence shown here is derived from an EMBL/GenBank/DDBJ whole genome shotgun (WGS) entry which is preliminary data.</text>
</comment>
<proteinExistence type="predicted"/>
<dbReference type="Proteomes" id="UP001387100">
    <property type="component" value="Unassembled WGS sequence"/>
</dbReference>
<name>A0ABU8RMJ1_9ACTN</name>
<evidence type="ECO:0008006" key="3">
    <source>
        <dbReference type="Google" id="ProtNLM"/>
    </source>
</evidence>
<organism evidence="1 2">
    <name type="scientific">Pseudokineococcus basanitobsidens</name>
    <dbReference type="NCBI Taxonomy" id="1926649"/>
    <lineage>
        <taxon>Bacteria</taxon>
        <taxon>Bacillati</taxon>
        <taxon>Actinomycetota</taxon>
        <taxon>Actinomycetes</taxon>
        <taxon>Kineosporiales</taxon>
        <taxon>Kineosporiaceae</taxon>
        <taxon>Pseudokineococcus</taxon>
    </lineage>
</organism>
<protein>
    <recommendedName>
        <fullName evidence="3">Secreted protein</fullName>
    </recommendedName>
</protein>
<accession>A0ABU8RMJ1</accession>
<reference evidence="1 2" key="1">
    <citation type="journal article" date="2017" name="Int. J. Syst. Evol. Microbiol.">
        <title>Pseudokineococcus basanitobsidens sp. nov., isolated from volcanic rock.</title>
        <authorList>
            <person name="Lee D.W."/>
            <person name="Park M.Y."/>
            <person name="Kim J.J."/>
            <person name="Kim B.S."/>
        </authorList>
    </citation>
    <scope>NUCLEOTIDE SEQUENCE [LARGE SCALE GENOMIC DNA]</scope>
    <source>
        <strain evidence="1 2">DSM 103726</strain>
    </source>
</reference>
<keyword evidence="2" id="KW-1185">Reference proteome</keyword>
<dbReference type="RefSeq" id="WP_339575659.1">
    <property type="nucleotide sequence ID" value="NZ_JBBIAA010000019.1"/>
</dbReference>